<feature type="compositionally biased region" description="Basic and acidic residues" evidence="1">
    <location>
        <begin position="89"/>
        <end position="98"/>
    </location>
</feature>
<organism evidence="2 3">
    <name type="scientific">Litorivicinus lipolyticus</name>
    <dbReference type="NCBI Taxonomy" id="418701"/>
    <lineage>
        <taxon>Bacteria</taxon>
        <taxon>Pseudomonadati</taxon>
        <taxon>Pseudomonadota</taxon>
        <taxon>Gammaproteobacteria</taxon>
        <taxon>Oceanospirillales</taxon>
        <taxon>Litorivicinaceae</taxon>
        <taxon>Litorivicinus</taxon>
    </lineage>
</organism>
<dbReference type="Proteomes" id="UP000388235">
    <property type="component" value="Chromosome"/>
</dbReference>
<reference evidence="2 3" key="1">
    <citation type="submission" date="2019-11" db="EMBL/GenBank/DDBJ databases">
        <authorList>
            <person name="Khan S.A."/>
            <person name="Jeon C.O."/>
            <person name="Chun B.H."/>
        </authorList>
    </citation>
    <scope>NUCLEOTIDE SEQUENCE [LARGE SCALE GENOMIC DNA]</scope>
    <source>
        <strain evidence="2 3">IMCC 1097</strain>
    </source>
</reference>
<evidence type="ECO:0000313" key="3">
    <source>
        <dbReference type="Proteomes" id="UP000388235"/>
    </source>
</evidence>
<dbReference type="KEGG" id="llp:GH975_03920"/>
<dbReference type="EMBL" id="CP045871">
    <property type="protein sequence ID" value="QGG79762.1"/>
    <property type="molecule type" value="Genomic_DNA"/>
</dbReference>
<sequence length="98" mass="11142">MGMRIDASSIHRPTEVNQPKQEAQVEPAAPSARVDVPVRNHFVRERRRKNRRIDGDERRRMGRRQGEQRSPQSVPHAAFSSDADASTEGPDRLVDIDC</sequence>
<gene>
    <name evidence="2" type="ORF">GH975_03920</name>
</gene>
<feature type="compositionally biased region" description="Basic and acidic residues" evidence="1">
    <location>
        <begin position="52"/>
        <end position="67"/>
    </location>
</feature>
<dbReference type="AlphaFoldDB" id="A0A5Q2QBW4"/>
<proteinExistence type="predicted"/>
<protein>
    <submittedName>
        <fullName evidence="2">Uncharacterized protein</fullName>
    </submittedName>
</protein>
<keyword evidence="3" id="KW-1185">Reference proteome</keyword>
<dbReference type="RefSeq" id="WP_153713266.1">
    <property type="nucleotide sequence ID" value="NZ_CP045871.1"/>
</dbReference>
<evidence type="ECO:0000313" key="2">
    <source>
        <dbReference type="EMBL" id="QGG79762.1"/>
    </source>
</evidence>
<evidence type="ECO:0000256" key="1">
    <source>
        <dbReference type="SAM" id="MobiDB-lite"/>
    </source>
</evidence>
<accession>A0A5Q2QBW4</accession>
<feature type="region of interest" description="Disordered" evidence="1">
    <location>
        <begin position="1"/>
        <end position="98"/>
    </location>
</feature>
<name>A0A5Q2QBW4_9GAMM</name>